<sequence length="72" mass="8357">MKRLGTEFEEPGERIYFLEKHALELHKKLKEGMKALDEQVRAEVHRHLLFPDRARVNSLEAKAVSLESTLEG</sequence>
<dbReference type="Proteomes" id="UP001165960">
    <property type="component" value="Unassembled WGS sequence"/>
</dbReference>
<gene>
    <name evidence="1" type="ORF">DSO57_1013640</name>
</gene>
<accession>A0ACC2T5W0</accession>
<reference evidence="1" key="1">
    <citation type="submission" date="2022-04" db="EMBL/GenBank/DDBJ databases">
        <title>Genome of the entomopathogenic fungus Entomophthora muscae.</title>
        <authorList>
            <person name="Elya C."/>
            <person name="Lovett B.R."/>
            <person name="Lee E."/>
            <person name="Macias A.M."/>
            <person name="Hajek A.E."/>
            <person name="De Bivort B.L."/>
            <person name="Kasson M.T."/>
            <person name="De Fine Licht H.H."/>
            <person name="Stajich J.E."/>
        </authorList>
    </citation>
    <scope>NUCLEOTIDE SEQUENCE</scope>
    <source>
        <strain evidence="1">Berkeley</strain>
    </source>
</reference>
<protein>
    <submittedName>
        <fullName evidence="1">Uncharacterized protein</fullName>
    </submittedName>
</protein>
<evidence type="ECO:0000313" key="2">
    <source>
        <dbReference type="Proteomes" id="UP001165960"/>
    </source>
</evidence>
<keyword evidence="2" id="KW-1185">Reference proteome</keyword>
<evidence type="ECO:0000313" key="1">
    <source>
        <dbReference type="EMBL" id="KAJ9069929.1"/>
    </source>
</evidence>
<name>A0ACC2T5W0_9FUNG</name>
<dbReference type="EMBL" id="QTSX02003601">
    <property type="protein sequence ID" value="KAJ9069929.1"/>
    <property type="molecule type" value="Genomic_DNA"/>
</dbReference>
<proteinExistence type="predicted"/>
<organism evidence="1 2">
    <name type="scientific">Entomophthora muscae</name>
    <dbReference type="NCBI Taxonomy" id="34485"/>
    <lineage>
        <taxon>Eukaryota</taxon>
        <taxon>Fungi</taxon>
        <taxon>Fungi incertae sedis</taxon>
        <taxon>Zoopagomycota</taxon>
        <taxon>Entomophthoromycotina</taxon>
        <taxon>Entomophthoromycetes</taxon>
        <taxon>Entomophthorales</taxon>
        <taxon>Entomophthoraceae</taxon>
        <taxon>Entomophthora</taxon>
    </lineage>
</organism>
<comment type="caution">
    <text evidence="1">The sequence shown here is derived from an EMBL/GenBank/DDBJ whole genome shotgun (WGS) entry which is preliminary data.</text>
</comment>